<dbReference type="RefSeq" id="XP_024581469.1">
    <property type="nucleotide sequence ID" value="XM_024715808.1"/>
</dbReference>
<sequence length="198" mass="23250">MEGENRSFVLLPTNQENEAIEASYTIDNEQEKTVRDPHTARNVRVQSPTMEERANDSGIHEWLKGIQKFSAFRGQEKFFNSEKDTIQELLKVFEIKKQLTLMNLITLKSVVKDVKAKRVPELDKGFIDARMKRLQSDMDLTQVQLHYARRRQNLLNDLFRDSNDIGKFDAMINYYLELLRLQNNMKFDLKNIHGEEGN</sequence>
<evidence type="ECO:0000313" key="1">
    <source>
        <dbReference type="EMBL" id="CEG45100.1"/>
    </source>
</evidence>
<accession>A0A0P1ATA8</accession>
<dbReference type="Proteomes" id="UP000054928">
    <property type="component" value="Unassembled WGS sequence"/>
</dbReference>
<dbReference type="GeneID" id="36396479"/>
<organism evidence="1 2">
    <name type="scientific">Plasmopara halstedii</name>
    <name type="common">Downy mildew of sunflower</name>
    <dbReference type="NCBI Taxonomy" id="4781"/>
    <lineage>
        <taxon>Eukaryota</taxon>
        <taxon>Sar</taxon>
        <taxon>Stramenopiles</taxon>
        <taxon>Oomycota</taxon>
        <taxon>Peronosporomycetes</taxon>
        <taxon>Peronosporales</taxon>
        <taxon>Peronosporaceae</taxon>
        <taxon>Plasmopara</taxon>
    </lineage>
</organism>
<keyword evidence="2" id="KW-1185">Reference proteome</keyword>
<dbReference type="AlphaFoldDB" id="A0A0P1ATA8"/>
<reference evidence="2" key="1">
    <citation type="submission" date="2014-09" db="EMBL/GenBank/DDBJ databases">
        <authorList>
            <person name="Sharma Rahul"/>
            <person name="Thines Marco"/>
        </authorList>
    </citation>
    <scope>NUCLEOTIDE SEQUENCE [LARGE SCALE GENOMIC DNA]</scope>
</reference>
<protein>
    <submittedName>
        <fullName evidence="1">Uncharacterized protein</fullName>
    </submittedName>
</protein>
<proteinExistence type="predicted"/>
<evidence type="ECO:0000313" key="2">
    <source>
        <dbReference type="Proteomes" id="UP000054928"/>
    </source>
</evidence>
<name>A0A0P1ATA8_PLAHL</name>
<dbReference type="EMBL" id="CCYD01001551">
    <property type="protein sequence ID" value="CEG45100.1"/>
    <property type="molecule type" value="Genomic_DNA"/>
</dbReference>